<dbReference type="EMBL" id="KZ994123">
    <property type="protein sequence ID" value="RKO93762.1"/>
    <property type="molecule type" value="Genomic_DNA"/>
</dbReference>
<name>A0A4P9WMP5_9FUNG</name>
<accession>A0A4P9WMP5</accession>
<reference evidence="2" key="1">
    <citation type="journal article" date="2018" name="Nat. Microbiol.">
        <title>Leveraging single-cell genomics to expand the fungal tree of life.</title>
        <authorList>
            <person name="Ahrendt S.R."/>
            <person name="Quandt C.A."/>
            <person name="Ciobanu D."/>
            <person name="Clum A."/>
            <person name="Salamov A."/>
            <person name="Andreopoulos B."/>
            <person name="Cheng J.F."/>
            <person name="Woyke T."/>
            <person name="Pelin A."/>
            <person name="Henrissat B."/>
            <person name="Reynolds N.K."/>
            <person name="Benny G.L."/>
            <person name="Smith M.E."/>
            <person name="James T.Y."/>
            <person name="Grigoriev I.V."/>
        </authorList>
    </citation>
    <scope>NUCLEOTIDE SEQUENCE [LARGE SCALE GENOMIC DNA]</scope>
</reference>
<dbReference type="AlphaFoldDB" id="A0A4P9WMP5"/>
<feature type="non-terminal residue" evidence="1">
    <location>
        <position position="1"/>
    </location>
</feature>
<evidence type="ECO:0000313" key="2">
    <source>
        <dbReference type="Proteomes" id="UP000269721"/>
    </source>
</evidence>
<evidence type="ECO:0000313" key="1">
    <source>
        <dbReference type="EMBL" id="RKO93762.1"/>
    </source>
</evidence>
<proteinExistence type="predicted"/>
<gene>
    <name evidence="1" type="ORF">BDK51DRAFT_27836</name>
</gene>
<organism evidence="1 2">
    <name type="scientific">Blyttiomyces helicus</name>
    <dbReference type="NCBI Taxonomy" id="388810"/>
    <lineage>
        <taxon>Eukaryota</taxon>
        <taxon>Fungi</taxon>
        <taxon>Fungi incertae sedis</taxon>
        <taxon>Chytridiomycota</taxon>
        <taxon>Chytridiomycota incertae sedis</taxon>
        <taxon>Chytridiomycetes</taxon>
        <taxon>Chytridiomycetes incertae sedis</taxon>
        <taxon>Blyttiomyces</taxon>
    </lineage>
</organism>
<sequence length="189" mass="21326">PTSPAQGWVWCGARRRTLSQPDEIHPDGYVKPQDGNLELVCQDVRVKIDSRFVEHDKNILPRHVPLFALNQEVLRLPKVLRILLCLKDWEGVVEEDAGLADEVLPQDDLIAALEIPDTNLEGASNYSKKPVYAWPNEQGQTRGLMLKPIAANGARVKECLSRDDVDEGLEVEGDRWPQAGCWKRALRRC</sequence>
<keyword evidence="2" id="KW-1185">Reference proteome</keyword>
<protein>
    <submittedName>
        <fullName evidence="1">Uncharacterized protein</fullName>
    </submittedName>
</protein>
<dbReference type="Proteomes" id="UP000269721">
    <property type="component" value="Unassembled WGS sequence"/>
</dbReference>